<dbReference type="EMBL" id="BGZK01001430">
    <property type="protein sequence ID" value="GBP79778.1"/>
    <property type="molecule type" value="Genomic_DNA"/>
</dbReference>
<feature type="region of interest" description="Disordered" evidence="1">
    <location>
        <begin position="61"/>
        <end position="86"/>
    </location>
</feature>
<evidence type="ECO:0000256" key="1">
    <source>
        <dbReference type="SAM" id="MobiDB-lite"/>
    </source>
</evidence>
<dbReference type="AlphaFoldDB" id="A0A4C1YUE1"/>
<reference evidence="2 3" key="1">
    <citation type="journal article" date="2019" name="Commun. Biol.">
        <title>The bagworm genome reveals a unique fibroin gene that provides high tensile strength.</title>
        <authorList>
            <person name="Kono N."/>
            <person name="Nakamura H."/>
            <person name="Ohtoshi R."/>
            <person name="Tomita M."/>
            <person name="Numata K."/>
            <person name="Arakawa K."/>
        </authorList>
    </citation>
    <scope>NUCLEOTIDE SEQUENCE [LARGE SCALE GENOMIC DNA]</scope>
</reference>
<dbReference type="Proteomes" id="UP000299102">
    <property type="component" value="Unassembled WGS sequence"/>
</dbReference>
<gene>
    <name evidence="2" type="ORF">EVAR_99300_1</name>
</gene>
<name>A0A4C1YUE1_EUMVA</name>
<keyword evidence="3" id="KW-1185">Reference proteome</keyword>
<accession>A0A4C1YUE1</accession>
<evidence type="ECO:0000313" key="2">
    <source>
        <dbReference type="EMBL" id="GBP79778.1"/>
    </source>
</evidence>
<sequence>MQQNGCKYVHRSVSAARRINTGRPRGGTIPCCVKRLTLQWRGYESTVALYVQRSWGGGIERDRRPAAAAPARRMSVLDRDPDDYPSPDSVTRPMILFMAALAIHPRCFIGPSMTS</sequence>
<organism evidence="2 3">
    <name type="scientific">Eumeta variegata</name>
    <name type="common">Bagworm moth</name>
    <name type="synonym">Eumeta japonica</name>
    <dbReference type="NCBI Taxonomy" id="151549"/>
    <lineage>
        <taxon>Eukaryota</taxon>
        <taxon>Metazoa</taxon>
        <taxon>Ecdysozoa</taxon>
        <taxon>Arthropoda</taxon>
        <taxon>Hexapoda</taxon>
        <taxon>Insecta</taxon>
        <taxon>Pterygota</taxon>
        <taxon>Neoptera</taxon>
        <taxon>Endopterygota</taxon>
        <taxon>Lepidoptera</taxon>
        <taxon>Glossata</taxon>
        <taxon>Ditrysia</taxon>
        <taxon>Tineoidea</taxon>
        <taxon>Psychidae</taxon>
        <taxon>Oiketicinae</taxon>
        <taxon>Eumeta</taxon>
    </lineage>
</organism>
<comment type="caution">
    <text evidence="2">The sequence shown here is derived from an EMBL/GenBank/DDBJ whole genome shotgun (WGS) entry which is preliminary data.</text>
</comment>
<protein>
    <submittedName>
        <fullName evidence="2">Uncharacterized protein</fullName>
    </submittedName>
</protein>
<proteinExistence type="predicted"/>
<evidence type="ECO:0000313" key="3">
    <source>
        <dbReference type="Proteomes" id="UP000299102"/>
    </source>
</evidence>